<name>A0A0E9S3E0_ANGAN</name>
<sequence length="35" mass="3911">MRLVFSLDESALKTGLTLNPQCLPLLSIIVFENCM</sequence>
<dbReference type="AlphaFoldDB" id="A0A0E9S3E0"/>
<evidence type="ECO:0000313" key="1">
    <source>
        <dbReference type="EMBL" id="JAH35776.1"/>
    </source>
</evidence>
<proteinExistence type="predicted"/>
<reference evidence="1" key="2">
    <citation type="journal article" date="2015" name="Fish Shellfish Immunol.">
        <title>Early steps in the European eel (Anguilla anguilla)-Vibrio vulnificus interaction in the gills: Role of the RtxA13 toxin.</title>
        <authorList>
            <person name="Callol A."/>
            <person name="Pajuelo D."/>
            <person name="Ebbesson L."/>
            <person name="Teles M."/>
            <person name="MacKenzie S."/>
            <person name="Amaro C."/>
        </authorList>
    </citation>
    <scope>NUCLEOTIDE SEQUENCE</scope>
</reference>
<protein>
    <submittedName>
        <fullName evidence="1">Uncharacterized protein</fullName>
    </submittedName>
</protein>
<reference evidence="1" key="1">
    <citation type="submission" date="2014-11" db="EMBL/GenBank/DDBJ databases">
        <authorList>
            <person name="Amaro Gonzalez C."/>
        </authorList>
    </citation>
    <scope>NUCLEOTIDE SEQUENCE</scope>
</reference>
<dbReference type="EMBL" id="GBXM01072801">
    <property type="protein sequence ID" value="JAH35776.1"/>
    <property type="molecule type" value="Transcribed_RNA"/>
</dbReference>
<organism evidence="1">
    <name type="scientific">Anguilla anguilla</name>
    <name type="common">European freshwater eel</name>
    <name type="synonym">Muraena anguilla</name>
    <dbReference type="NCBI Taxonomy" id="7936"/>
    <lineage>
        <taxon>Eukaryota</taxon>
        <taxon>Metazoa</taxon>
        <taxon>Chordata</taxon>
        <taxon>Craniata</taxon>
        <taxon>Vertebrata</taxon>
        <taxon>Euteleostomi</taxon>
        <taxon>Actinopterygii</taxon>
        <taxon>Neopterygii</taxon>
        <taxon>Teleostei</taxon>
        <taxon>Anguilliformes</taxon>
        <taxon>Anguillidae</taxon>
        <taxon>Anguilla</taxon>
    </lineage>
</organism>
<accession>A0A0E9S3E0</accession>